<keyword evidence="3" id="KW-1185">Reference proteome</keyword>
<feature type="compositionally biased region" description="Low complexity" evidence="1">
    <location>
        <begin position="328"/>
        <end position="337"/>
    </location>
</feature>
<dbReference type="RefSeq" id="WP_386193021.1">
    <property type="nucleotide sequence ID" value="NZ_JBHSBC010000032.1"/>
</dbReference>
<dbReference type="EMBL" id="JBHSBC010000032">
    <property type="protein sequence ID" value="MFC3983717.1"/>
    <property type="molecule type" value="Genomic_DNA"/>
</dbReference>
<evidence type="ECO:0000313" key="3">
    <source>
        <dbReference type="Proteomes" id="UP001595698"/>
    </source>
</evidence>
<name>A0ABV8F4X3_9ACTN</name>
<gene>
    <name evidence="2" type="ORF">ACFOYY_26550</name>
</gene>
<feature type="compositionally biased region" description="Polar residues" evidence="1">
    <location>
        <begin position="613"/>
        <end position="625"/>
    </location>
</feature>
<evidence type="ECO:0000313" key="2">
    <source>
        <dbReference type="EMBL" id="MFC3983717.1"/>
    </source>
</evidence>
<feature type="region of interest" description="Disordered" evidence="1">
    <location>
        <begin position="497"/>
        <end position="725"/>
    </location>
</feature>
<reference evidence="3" key="1">
    <citation type="journal article" date="2019" name="Int. J. Syst. Evol. Microbiol.">
        <title>The Global Catalogue of Microorganisms (GCM) 10K type strain sequencing project: providing services to taxonomists for standard genome sequencing and annotation.</title>
        <authorList>
            <consortium name="The Broad Institute Genomics Platform"/>
            <consortium name="The Broad Institute Genome Sequencing Center for Infectious Disease"/>
            <person name="Wu L."/>
            <person name="Ma J."/>
        </authorList>
    </citation>
    <scope>NUCLEOTIDE SEQUENCE [LARGE SCALE GENOMIC DNA]</scope>
    <source>
        <strain evidence="3">TBRC 7912</strain>
    </source>
</reference>
<feature type="compositionally biased region" description="Basic and acidic residues" evidence="1">
    <location>
        <begin position="386"/>
        <end position="405"/>
    </location>
</feature>
<protein>
    <submittedName>
        <fullName evidence="2">Uncharacterized protein</fullName>
    </submittedName>
</protein>
<accession>A0ABV8F4X3</accession>
<feature type="region of interest" description="Disordered" evidence="1">
    <location>
        <begin position="72"/>
        <end position="463"/>
    </location>
</feature>
<feature type="compositionally biased region" description="Basic and acidic residues" evidence="1">
    <location>
        <begin position="91"/>
        <end position="183"/>
    </location>
</feature>
<organism evidence="2 3">
    <name type="scientific">Streptosporangium jomthongense</name>
    <dbReference type="NCBI Taxonomy" id="1193683"/>
    <lineage>
        <taxon>Bacteria</taxon>
        <taxon>Bacillati</taxon>
        <taxon>Actinomycetota</taxon>
        <taxon>Actinomycetes</taxon>
        <taxon>Streptosporangiales</taxon>
        <taxon>Streptosporangiaceae</taxon>
        <taxon>Streptosporangium</taxon>
    </lineage>
</organism>
<evidence type="ECO:0000256" key="1">
    <source>
        <dbReference type="SAM" id="MobiDB-lite"/>
    </source>
</evidence>
<feature type="compositionally biased region" description="Basic and acidic residues" evidence="1">
    <location>
        <begin position="313"/>
        <end position="323"/>
    </location>
</feature>
<feature type="compositionally biased region" description="Basic and acidic residues" evidence="1">
    <location>
        <begin position="191"/>
        <end position="278"/>
    </location>
</feature>
<dbReference type="Proteomes" id="UP001595698">
    <property type="component" value="Unassembled WGS sequence"/>
</dbReference>
<feature type="compositionally biased region" description="Low complexity" evidence="1">
    <location>
        <begin position="592"/>
        <end position="611"/>
    </location>
</feature>
<feature type="compositionally biased region" description="Basic and acidic residues" evidence="1">
    <location>
        <begin position="420"/>
        <end position="454"/>
    </location>
</feature>
<feature type="compositionally biased region" description="Basic and acidic residues" evidence="1">
    <location>
        <begin position="338"/>
        <end position="357"/>
    </location>
</feature>
<feature type="compositionally biased region" description="Low complexity" evidence="1">
    <location>
        <begin position="376"/>
        <end position="385"/>
    </location>
</feature>
<proteinExistence type="predicted"/>
<comment type="caution">
    <text evidence="2">The sequence shown here is derived from an EMBL/GenBank/DDBJ whole genome shotgun (WGS) entry which is preliminary data.</text>
</comment>
<sequence length="725" mass="74366">MGKLDGMDPKLVRDLLSEVRQAAERMRTTEGRVARMMSAAGLSAQSTHRPVQVAESCDIMVRDVSSRVELLEKRVKQEGGSPAGQPVSSGEKAEDHKEKTSGVADARGEASKETDAKGADAKDHAKPAAPKAEDLKPAVRPDDDQKHKPDAGPKDGHSGSDTKPDPKPDAGSKGDERSPREGHSSSSGGRTDSDAKPDAGSKGDERSPRDGHPGPDTKPEAKPDAKPDAKHDTGSKGDERSPRDGHPGPDTKHDAGSKGDERSDTKPDNASKDDERSPRGGHSGPDAKPDAGSKGDERSPRDGDSPYGSYEDAGSKGDERPSGEEDSFYGSSEGDSSSDAKPDAGSKGDERSPRDGDSPYGSYEDAGSESDERSSGESGSSYDSSSDAKPDAGSKGDERSPRDGDSPYGSYEDAGDDSSSDAKPDAGSKGDERSPRSDGKVDILDTPQKDHPDDVDQAGGSKAKVVEVDGAKVLQIPLDSPTAEQVNTLLDHIEDVPLLDAADGDPDPGGTAPQDSGLQAGDAGSLPQGDDGNPGLHSGPSGADSHQAGKADPYEALPSAKPALPIPDTVEQALDPAPQNTGTQAVGAFYDGGTTEQAGTHTTTANTHAAGSPGTSTHATGTHAVNTHAAGTHPASDGAHKTIINTGSVHPVAHSADPKDGVLAQWAKEADEAGGKGGAGGFYGDDWEEEGTWKSTSDGQGDSRGAVLREDPSRPSTPSGPGAVK</sequence>
<feature type="compositionally biased region" description="Basic and acidic residues" evidence="1">
    <location>
        <begin position="285"/>
        <end position="304"/>
    </location>
</feature>